<keyword evidence="2" id="KW-0106">Calcium</keyword>
<dbReference type="OrthoDB" id="186625at2759"/>
<keyword evidence="1" id="KW-0677">Repeat</keyword>
<dbReference type="InterPro" id="IPR011992">
    <property type="entry name" value="EF-hand-dom_pair"/>
</dbReference>
<gene>
    <name evidence="5" type="ORF">KFE25_010907</name>
</gene>
<dbReference type="InterPro" id="IPR050230">
    <property type="entry name" value="CALM/Myosin/TropC-like"/>
</dbReference>
<dbReference type="Pfam" id="PF13405">
    <property type="entry name" value="EF-hand_6"/>
    <property type="match status" value="1"/>
</dbReference>
<dbReference type="GO" id="GO:0005509">
    <property type="term" value="F:calcium ion binding"/>
    <property type="evidence" value="ECO:0007669"/>
    <property type="project" value="InterPro"/>
</dbReference>
<dbReference type="InterPro" id="IPR018247">
    <property type="entry name" value="EF_Hand_1_Ca_BS"/>
</dbReference>
<protein>
    <recommendedName>
        <fullName evidence="4">EF-hand domain-containing protein</fullName>
    </recommendedName>
</protein>
<evidence type="ECO:0000313" key="5">
    <source>
        <dbReference type="EMBL" id="KAG8460852.1"/>
    </source>
</evidence>
<dbReference type="Gene3D" id="1.10.238.10">
    <property type="entry name" value="EF-hand"/>
    <property type="match status" value="2"/>
</dbReference>
<comment type="caution">
    <text evidence="5">The sequence shown here is derived from an EMBL/GenBank/DDBJ whole genome shotgun (WGS) entry which is preliminary data.</text>
</comment>
<sequence>MADAQRTMEGDGQLKKRLALTGNFYVDPLEASLEEMAPAHTQAARPPRAGAPARSRRGSEEGDDDNVPVRRAPAVVTTQKSMSLSGNYYISTDHSELEHERGDAGGEDSEADAERLLAAERGLLPLDVAWFLNVFTRFDHDRSGTISAAELGDVLRFLGQNPLNFEVEQMVRAAAVYGDGQIRFAAFLRLMELLPAPGDVIEECFRVFDQDGTGLISRDELSSVLLTQGETLSSDEFEAMMEFADKNGDGQIDYREFAALLTGSSGKVTQEMAQITDLDIVMAVQEARAHGYDRIKRAVGKGGIRSTEYISPSLDLVGAADSPVRAPYAAADALDADGTRASEDGRGELRGELRGEHAPFQLDLSTSPDRVQHLAGVRVELQRTTNGTGLLLGTGQALRRMRVGAVRPPLRTAEPLKLEPMRAA</sequence>
<dbReference type="PANTHER" id="PTHR23048:SF0">
    <property type="entry name" value="CALMODULIN LIKE 3"/>
    <property type="match status" value="1"/>
</dbReference>
<evidence type="ECO:0000256" key="1">
    <source>
        <dbReference type="ARBA" id="ARBA00022737"/>
    </source>
</evidence>
<dbReference type="GO" id="GO:0016460">
    <property type="term" value="C:myosin II complex"/>
    <property type="evidence" value="ECO:0007669"/>
    <property type="project" value="TreeGrafter"/>
</dbReference>
<evidence type="ECO:0000256" key="3">
    <source>
        <dbReference type="SAM" id="MobiDB-lite"/>
    </source>
</evidence>
<keyword evidence="6" id="KW-1185">Reference proteome</keyword>
<name>A0A8J6C3K4_DIALT</name>
<dbReference type="EMBL" id="JAGTXO010000030">
    <property type="protein sequence ID" value="KAG8460852.1"/>
    <property type="molecule type" value="Genomic_DNA"/>
</dbReference>
<dbReference type="PROSITE" id="PS50222">
    <property type="entry name" value="EF_HAND_2"/>
    <property type="match status" value="3"/>
</dbReference>
<feature type="domain" description="EF-hand" evidence="4">
    <location>
        <begin position="196"/>
        <end position="231"/>
    </location>
</feature>
<reference evidence="5" key="1">
    <citation type="submission" date="2021-05" db="EMBL/GenBank/DDBJ databases">
        <title>The genome of the haptophyte Pavlova lutheri (Diacronema luteri, Pavlovales) - a model for lipid biosynthesis in eukaryotic algae.</title>
        <authorList>
            <person name="Hulatt C.J."/>
            <person name="Posewitz M.C."/>
        </authorList>
    </citation>
    <scope>NUCLEOTIDE SEQUENCE</scope>
    <source>
        <strain evidence="5">NIVA-4/92</strain>
    </source>
</reference>
<dbReference type="Pfam" id="PF13499">
    <property type="entry name" value="EF-hand_7"/>
    <property type="match status" value="1"/>
</dbReference>
<dbReference type="PANTHER" id="PTHR23048">
    <property type="entry name" value="MYOSIN LIGHT CHAIN 1, 3"/>
    <property type="match status" value="1"/>
</dbReference>
<evidence type="ECO:0000313" key="6">
    <source>
        <dbReference type="Proteomes" id="UP000751190"/>
    </source>
</evidence>
<feature type="region of interest" description="Disordered" evidence="3">
    <location>
        <begin position="35"/>
        <end position="76"/>
    </location>
</feature>
<evidence type="ECO:0000259" key="4">
    <source>
        <dbReference type="PROSITE" id="PS50222"/>
    </source>
</evidence>
<feature type="domain" description="EF-hand" evidence="4">
    <location>
        <begin position="126"/>
        <end position="161"/>
    </location>
</feature>
<feature type="compositionally biased region" description="Low complexity" evidence="3">
    <location>
        <begin position="43"/>
        <end position="53"/>
    </location>
</feature>
<evidence type="ECO:0000256" key="2">
    <source>
        <dbReference type="ARBA" id="ARBA00022837"/>
    </source>
</evidence>
<proteinExistence type="predicted"/>
<dbReference type="CDD" id="cd00051">
    <property type="entry name" value="EFh"/>
    <property type="match status" value="1"/>
</dbReference>
<dbReference type="FunFam" id="1.10.238.10:FF:000178">
    <property type="entry name" value="Calmodulin-2 A"/>
    <property type="match status" value="1"/>
</dbReference>
<organism evidence="5 6">
    <name type="scientific">Diacronema lutheri</name>
    <name type="common">Unicellular marine alga</name>
    <name type="synonym">Monochrysis lutheri</name>
    <dbReference type="NCBI Taxonomy" id="2081491"/>
    <lineage>
        <taxon>Eukaryota</taxon>
        <taxon>Haptista</taxon>
        <taxon>Haptophyta</taxon>
        <taxon>Pavlovophyceae</taxon>
        <taxon>Pavlovales</taxon>
        <taxon>Pavlovaceae</taxon>
        <taxon>Diacronema</taxon>
    </lineage>
</organism>
<dbReference type="SMART" id="SM00054">
    <property type="entry name" value="EFh"/>
    <property type="match status" value="4"/>
</dbReference>
<dbReference type="SUPFAM" id="SSF47473">
    <property type="entry name" value="EF-hand"/>
    <property type="match status" value="1"/>
</dbReference>
<dbReference type="InterPro" id="IPR002048">
    <property type="entry name" value="EF_hand_dom"/>
</dbReference>
<feature type="domain" description="EF-hand" evidence="4">
    <location>
        <begin position="232"/>
        <end position="267"/>
    </location>
</feature>
<dbReference type="AlphaFoldDB" id="A0A8J6C3K4"/>
<dbReference type="Proteomes" id="UP000751190">
    <property type="component" value="Unassembled WGS sequence"/>
</dbReference>
<accession>A0A8J6C3K4</accession>
<dbReference type="PROSITE" id="PS00018">
    <property type="entry name" value="EF_HAND_1"/>
    <property type="match status" value="3"/>
</dbReference>